<reference evidence="4" key="2">
    <citation type="submission" date="2014-06" db="EMBL/GenBank/DDBJ databases">
        <authorList>
            <person name="Genoscope - CEA"/>
        </authorList>
    </citation>
    <scope>NUCLEOTIDE SEQUENCE</scope>
</reference>
<dbReference type="InterPro" id="IPR025761">
    <property type="entry name" value="FFD_box"/>
</dbReference>
<dbReference type="PROSITE" id="PS51512">
    <property type="entry name" value="DFDF"/>
    <property type="match status" value="1"/>
</dbReference>
<protein>
    <submittedName>
        <fullName evidence="4">BnaCnng70060D protein</fullName>
    </submittedName>
</protein>
<evidence type="ECO:0000313" key="4">
    <source>
        <dbReference type="EMBL" id="CDY70855.1"/>
    </source>
</evidence>
<evidence type="ECO:0000256" key="1">
    <source>
        <dbReference type="PROSITE-ProRule" id="PRU00846"/>
    </source>
</evidence>
<feature type="domain" description="FFD box profile" evidence="3">
    <location>
        <begin position="149"/>
        <end position="164"/>
    </location>
</feature>
<dbReference type="PaxDb" id="3708-A0A078JWS6"/>
<gene>
    <name evidence="4" type="primary">BnaCnng70060D</name>
    <name evidence="4" type="ORF">GSBRNA2T00007938001</name>
</gene>
<feature type="non-terminal residue" evidence="4">
    <location>
        <position position="1"/>
    </location>
</feature>
<evidence type="ECO:0000259" key="3">
    <source>
        <dbReference type="PROSITE" id="PS51513"/>
    </source>
</evidence>
<dbReference type="InterPro" id="IPR025762">
    <property type="entry name" value="DFDF"/>
</dbReference>
<reference evidence="4" key="1">
    <citation type="journal article" date="2014" name="Science">
        <title>Plant genetics. Early allopolyploid evolution in the post-Neolithic Brassica napus oilseed genome.</title>
        <authorList>
            <person name="Chalhoub B."/>
            <person name="Denoeud F."/>
            <person name="Liu S."/>
            <person name="Parkin I.A."/>
            <person name="Tang H."/>
            <person name="Wang X."/>
            <person name="Chiquet J."/>
            <person name="Belcram H."/>
            <person name="Tong C."/>
            <person name="Samans B."/>
            <person name="Correa M."/>
            <person name="Da Silva C."/>
            <person name="Just J."/>
            <person name="Falentin C."/>
            <person name="Koh C.S."/>
            <person name="Le Clainche I."/>
            <person name="Bernard M."/>
            <person name="Bento P."/>
            <person name="Noel B."/>
            <person name="Labadie K."/>
            <person name="Alberti A."/>
            <person name="Charles M."/>
            <person name="Arnaud D."/>
            <person name="Guo H."/>
            <person name="Daviaud C."/>
            <person name="Alamery S."/>
            <person name="Jabbari K."/>
            <person name="Zhao M."/>
            <person name="Edger P.P."/>
            <person name="Chelaifa H."/>
            <person name="Tack D."/>
            <person name="Lassalle G."/>
            <person name="Mestiri I."/>
            <person name="Schnel N."/>
            <person name="Le Paslier M.C."/>
            <person name="Fan G."/>
            <person name="Renault V."/>
            <person name="Bayer P.E."/>
            <person name="Golicz A.A."/>
            <person name="Manoli S."/>
            <person name="Lee T.H."/>
            <person name="Thi V.H."/>
            <person name="Chalabi S."/>
            <person name="Hu Q."/>
            <person name="Fan C."/>
            <person name="Tollenaere R."/>
            <person name="Lu Y."/>
            <person name="Battail C."/>
            <person name="Shen J."/>
            <person name="Sidebottom C.H."/>
            <person name="Wang X."/>
            <person name="Canaguier A."/>
            <person name="Chauveau A."/>
            <person name="Berard A."/>
            <person name="Deniot G."/>
            <person name="Guan M."/>
            <person name="Liu Z."/>
            <person name="Sun F."/>
            <person name="Lim Y.P."/>
            <person name="Lyons E."/>
            <person name="Town C.D."/>
            <person name="Bancroft I."/>
            <person name="Wang X."/>
            <person name="Meng J."/>
            <person name="Ma J."/>
            <person name="Pires J.C."/>
            <person name="King G.J."/>
            <person name="Brunel D."/>
            <person name="Delourme R."/>
            <person name="Renard M."/>
            <person name="Aury J.M."/>
            <person name="Adams K.L."/>
            <person name="Batley J."/>
            <person name="Snowdon R.J."/>
            <person name="Tost J."/>
            <person name="Edwards D."/>
            <person name="Zhou Y."/>
            <person name="Hua W."/>
            <person name="Sharpe A.G."/>
            <person name="Paterson A.H."/>
            <person name="Guan C."/>
            <person name="Wincker P."/>
        </authorList>
    </citation>
    <scope>NUCLEOTIDE SEQUENCE [LARGE SCALE GENOMIC DNA]</scope>
</reference>
<dbReference type="Pfam" id="PF09532">
    <property type="entry name" value="FDF"/>
    <property type="match status" value="1"/>
</dbReference>
<accession>A0A078JWS6</accession>
<dbReference type="AlphaFoldDB" id="A0A078JWS6"/>
<evidence type="ECO:0000259" key="2">
    <source>
        <dbReference type="PROSITE" id="PS51512"/>
    </source>
</evidence>
<dbReference type="InterPro" id="IPR019050">
    <property type="entry name" value="FDF_dom"/>
</dbReference>
<dbReference type="PROSITE" id="PS51513">
    <property type="entry name" value="FFD"/>
    <property type="match status" value="1"/>
</dbReference>
<feature type="domain" description="DFDF" evidence="2">
    <location>
        <begin position="98"/>
        <end position="134"/>
    </location>
</feature>
<name>A0A078JWS6_BRANA</name>
<dbReference type="PANTHER" id="PTHR13586">
    <property type="entry name" value="SCD6 PROTEIN-RELATED"/>
    <property type="match status" value="1"/>
</dbReference>
<sequence>AVGNGVYDSLSNHHNRSIPYNIPAMTSHSAPVVPGPFSNSPVSFSDMKPLLQSRQMVNRGQEMFVATNPVSVGVPSRSLATTYQEPLLPLAATAHQSRIPSSRNEFTEEFDFEAMNEKFNKSELWGFLGKNNHREETVVEPTEEGKAKPAYNKDDFFDTISCNPLDRVARSGQQQLDSQFPEHMRQNSEAYGNHFQMPLQPQPGQGAYLAAQTNYRGGYDNNNYSNNYYSNSGYGYYSGGRGRGRNTHF</sequence>
<feature type="short sequence motif" description="FFD box" evidence="1">
    <location>
        <begin position="149"/>
        <end position="164"/>
    </location>
</feature>
<dbReference type="SMART" id="SM01199">
    <property type="entry name" value="FDF"/>
    <property type="match status" value="1"/>
</dbReference>
<dbReference type="STRING" id="3708.A0A078JWS6"/>
<dbReference type="PANTHER" id="PTHR13586:SF23">
    <property type="entry name" value="DECAPPING 5-LIKE PROTEIN-RELATED"/>
    <property type="match status" value="1"/>
</dbReference>
<organism evidence="4">
    <name type="scientific">Brassica napus</name>
    <name type="common">Rape</name>
    <dbReference type="NCBI Taxonomy" id="3708"/>
    <lineage>
        <taxon>Eukaryota</taxon>
        <taxon>Viridiplantae</taxon>
        <taxon>Streptophyta</taxon>
        <taxon>Embryophyta</taxon>
        <taxon>Tracheophyta</taxon>
        <taxon>Spermatophyta</taxon>
        <taxon>Magnoliopsida</taxon>
        <taxon>eudicotyledons</taxon>
        <taxon>Gunneridae</taxon>
        <taxon>Pentapetalae</taxon>
        <taxon>rosids</taxon>
        <taxon>malvids</taxon>
        <taxon>Brassicales</taxon>
        <taxon>Brassicaceae</taxon>
        <taxon>Brassiceae</taxon>
        <taxon>Brassica</taxon>
    </lineage>
</organism>
<dbReference type="EMBL" id="LK043523">
    <property type="protein sequence ID" value="CDY70855.1"/>
    <property type="molecule type" value="Genomic_DNA"/>
</dbReference>
<dbReference type="Gramene" id="CDY70855">
    <property type="protein sequence ID" value="CDY70855"/>
    <property type="gene ID" value="GSBRNA2T00007938001"/>
</dbReference>
<proteinExistence type="predicted"/>